<dbReference type="EMBL" id="BPMK01000005">
    <property type="protein sequence ID" value="GIZ51369.1"/>
    <property type="molecule type" value="Genomic_DNA"/>
</dbReference>
<dbReference type="Proteomes" id="UP000887222">
    <property type="component" value="Unassembled WGS sequence"/>
</dbReference>
<gene>
    <name evidence="2" type="ORF">NCCP691_13830</name>
</gene>
<dbReference type="Pfam" id="PF12680">
    <property type="entry name" value="SnoaL_2"/>
    <property type="match status" value="1"/>
</dbReference>
<keyword evidence="3" id="KW-1185">Reference proteome</keyword>
<dbReference type="InterPro" id="IPR032710">
    <property type="entry name" value="NTF2-like_dom_sf"/>
</dbReference>
<feature type="domain" description="SnoaL-like" evidence="1">
    <location>
        <begin position="19"/>
        <end position="121"/>
    </location>
</feature>
<dbReference type="Gene3D" id="3.10.450.50">
    <property type="match status" value="1"/>
</dbReference>
<accession>A0ABQ4Q2P3</accession>
<evidence type="ECO:0000259" key="1">
    <source>
        <dbReference type="Pfam" id="PF12680"/>
    </source>
</evidence>
<reference evidence="2 3" key="1">
    <citation type="journal article" date="2022" name="Int. J. Syst. Evol. Microbiol.">
        <title>Noviherbaspirillum aridicola sp. nov., isolated from an arid soil in Pakistan.</title>
        <authorList>
            <person name="Khan I.U."/>
            <person name="Saqib M."/>
            <person name="Amin A."/>
            <person name="Hussain F."/>
            <person name="Li L."/>
            <person name="Liu Y.H."/>
            <person name="Fang B.Z."/>
            <person name="Ahmed I."/>
            <person name="Li W.J."/>
        </authorList>
    </citation>
    <scope>NUCLEOTIDE SEQUENCE [LARGE SCALE GENOMIC DNA]</scope>
    <source>
        <strain evidence="2 3">NCCP-691</strain>
    </source>
</reference>
<organism evidence="2 3">
    <name type="scientific">Noviherbaspirillum aridicola</name>
    <dbReference type="NCBI Taxonomy" id="2849687"/>
    <lineage>
        <taxon>Bacteria</taxon>
        <taxon>Pseudomonadati</taxon>
        <taxon>Pseudomonadota</taxon>
        <taxon>Betaproteobacteria</taxon>
        <taxon>Burkholderiales</taxon>
        <taxon>Oxalobacteraceae</taxon>
        <taxon>Noviherbaspirillum</taxon>
    </lineage>
</organism>
<dbReference type="InterPro" id="IPR037401">
    <property type="entry name" value="SnoaL-like"/>
</dbReference>
<name>A0ABQ4Q2P3_9BURK</name>
<dbReference type="SUPFAM" id="SSF54427">
    <property type="entry name" value="NTF2-like"/>
    <property type="match status" value="1"/>
</dbReference>
<proteinExistence type="predicted"/>
<sequence length="136" mass="15846">MDQQQIKSMADDFIHRLHRVEEGDPQAVDILVEMFAEDAELSNPVAERNGRAYRGRDAVERFWREYRHLFREVHSEFVDVTAGDHSAGLFWRSNGVDASGARLEYEGVSLLVFDDQGKIRRFRGYFDSNSLHHRPH</sequence>
<dbReference type="RefSeq" id="WP_220807537.1">
    <property type="nucleotide sequence ID" value="NZ_BPMK01000005.1"/>
</dbReference>
<comment type="caution">
    <text evidence="2">The sequence shown here is derived from an EMBL/GenBank/DDBJ whole genome shotgun (WGS) entry which is preliminary data.</text>
</comment>
<evidence type="ECO:0000313" key="3">
    <source>
        <dbReference type="Proteomes" id="UP000887222"/>
    </source>
</evidence>
<protein>
    <recommendedName>
        <fullName evidence="1">SnoaL-like domain-containing protein</fullName>
    </recommendedName>
</protein>
<evidence type="ECO:0000313" key="2">
    <source>
        <dbReference type="EMBL" id="GIZ51369.1"/>
    </source>
</evidence>